<dbReference type="GO" id="GO:0042073">
    <property type="term" value="P:intraciliary transport"/>
    <property type="evidence" value="ECO:0007669"/>
    <property type="project" value="TreeGrafter"/>
</dbReference>
<feature type="region of interest" description="Disordered" evidence="4">
    <location>
        <begin position="386"/>
        <end position="407"/>
    </location>
</feature>
<evidence type="ECO:0000256" key="3">
    <source>
        <dbReference type="SAM" id="Coils"/>
    </source>
</evidence>
<proteinExistence type="inferred from homology"/>
<gene>
    <name evidence="6" type="primary">lca5</name>
</gene>
<dbReference type="PANTHER" id="PTHR16650:SF10">
    <property type="entry name" value="LEBERCILIN"/>
    <property type="match status" value="1"/>
</dbReference>
<evidence type="ECO:0000256" key="1">
    <source>
        <dbReference type="ARBA" id="ARBA00010229"/>
    </source>
</evidence>
<evidence type="ECO:0000256" key="2">
    <source>
        <dbReference type="ARBA" id="ARBA00023054"/>
    </source>
</evidence>
<sequence length="483" mass="56421">MDSNGTKSAYEDKWDAEGGRRSLQSAKKSSGGSLRCQDGDNNEENADKTRTWLSDSDQDQRSDVDGRRSTPSFYSDEYDSPSEDSRSPYSQSRIPSHSPQSTYLAGYVGRPGAYGHELPTRHLLSQQHRKGVRSQTKEYTPCKDLDMATKRLLSTRLLKINELKNALVELQQQHDNIQLENRTLRQVQARLQHHNDTESQLAQLMLRHSNETHAYHERLRRCHEQVRALEQKLKDKEEQLQKEQSQLKKSRASITRLKRLLAQEDLETRDELSRKLEKEKMEHSKELSNNLYERQLAAERRKTVSVLEENQTQQQMLEELTQKLRKKERELDAMNIYANRVVKSSLRKETESTTKLKGKAEPRFFLSCWCIFKLCIFSTHLVSSRNSTKAAEPTRRTSTPDFPTPPPAVTDTSAFCEQSLDEYLSLKVWKHSRLHEIYRTPHALWFFDDRNSTEGTNLQRQRTEMKKKKSRRCKTKKKTIHWG</sequence>
<reference evidence="6" key="2">
    <citation type="submission" date="2025-08" db="UniProtKB">
        <authorList>
            <consortium name="Ensembl"/>
        </authorList>
    </citation>
    <scope>IDENTIFICATION</scope>
</reference>
<keyword evidence="2 3" id="KW-0175">Coiled coil</keyword>
<dbReference type="GeneTree" id="ENSGT00560000077266"/>
<feature type="compositionally biased region" description="Polar residues" evidence="4">
    <location>
        <begin position="94"/>
        <end position="103"/>
    </location>
</feature>
<evidence type="ECO:0000259" key="5">
    <source>
        <dbReference type="Pfam" id="PF15619"/>
    </source>
</evidence>
<name>A0A3B5K886_TAKRU</name>
<feature type="compositionally biased region" description="Basic and acidic residues" evidence="4">
    <location>
        <begin position="58"/>
        <end position="68"/>
    </location>
</feature>
<dbReference type="Pfam" id="PF15619">
    <property type="entry name" value="Lebercilin"/>
    <property type="match status" value="1"/>
</dbReference>
<feature type="coiled-coil region" evidence="3">
    <location>
        <begin position="153"/>
        <end position="190"/>
    </location>
</feature>
<dbReference type="PANTHER" id="PTHR16650">
    <property type="entry name" value="C21ORF13-RELATED"/>
    <property type="match status" value="1"/>
</dbReference>
<feature type="domain" description="Lebercilin" evidence="5">
    <location>
        <begin position="149"/>
        <end position="331"/>
    </location>
</feature>
<feature type="coiled-coil region" evidence="3">
    <location>
        <begin position="219"/>
        <end position="282"/>
    </location>
</feature>
<feature type="compositionally biased region" description="Basic and acidic residues" evidence="4">
    <location>
        <begin position="9"/>
        <end position="20"/>
    </location>
</feature>
<dbReference type="GO" id="GO:0005930">
    <property type="term" value="C:axoneme"/>
    <property type="evidence" value="ECO:0007669"/>
    <property type="project" value="TreeGrafter"/>
</dbReference>
<dbReference type="InterPro" id="IPR028933">
    <property type="entry name" value="Lebercilin_dom"/>
</dbReference>
<feature type="region of interest" description="Disordered" evidence="4">
    <location>
        <begin position="1"/>
        <end position="110"/>
    </location>
</feature>
<dbReference type="Proteomes" id="UP000005226">
    <property type="component" value="Chromosome 16"/>
</dbReference>
<reference evidence="6 7" key="1">
    <citation type="journal article" date="2011" name="Genome Biol. Evol.">
        <title>Integration of the genetic map and genome assembly of fugu facilitates insights into distinct features of genome evolution in teleosts and mammals.</title>
        <authorList>
            <person name="Kai W."/>
            <person name="Kikuchi K."/>
            <person name="Tohari S."/>
            <person name="Chew A.K."/>
            <person name="Tay A."/>
            <person name="Fujiwara A."/>
            <person name="Hosoya S."/>
            <person name="Suetake H."/>
            <person name="Naruse K."/>
            <person name="Brenner S."/>
            <person name="Suzuki Y."/>
            <person name="Venkatesh B."/>
        </authorList>
    </citation>
    <scope>NUCLEOTIDE SEQUENCE [LARGE SCALE GENOMIC DNA]</scope>
</reference>
<keyword evidence="7" id="KW-1185">Reference proteome</keyword>
<accession>A0A3B5K886</accession>
<evidence type="ECO:0000313" key="7">
    <source>
        <dbReference type="Proteomes" id="UP000005226"/>
    </source>
</evidence>
<dbReference type="Ensembl" id="ENSTRUT00000049603.2">
    <property type="protein sequence ID" value="ENSTRUP00000051608.2"/>
    <property type="gene ID" value="ENSTRUG00000021948.2"/>
</dbReference>
<evidence type="ECO:0000313" key="6">
    <source>
        <dbReference type="Ensembl" id="ENSTRUP00000051608.2"/>
    </source>
</evidence>
<comment type="similarity">
    <text evidence="1">Belongs to the LCA5 family.</text>
</comment>
<dbReference type="InterPro" id="IPR026188">
    <property type="entry name" value="Lebercilin-like"/>
</dbReference>
<organism evidence="6 7">
    <name type="scientific">Takifugu rubripes</name>
    <name type="common">Japanese pufferfish</name>
    <name type="synonym">Fugu rubripes</name>
    <dbReference type="NCBI Taxonomy" id="31033"/>
    <lineage>
        <taxon>Eukaryota</taxon>
        <taxon>Metazoa</taxon>
        <taxon>Chordata</taxon>
        <taxon>Craniata</taxon>
        <taxon>Vertebrata</taxon>
        <taxon>Euteleostomi</taxon>
        <taxon>Actinopterygii</taxon>
        <taxon>Neopterygii</taxon>
        <taxon>Teleostei</taxon>
        <taxon>Neoteleostei</taxon>
        <taxon>Acanthomorphata</taxon>
        <taxon>Eupercaria</taxon>
        <taxon>Tetraodontiformes</taxon>
        <taxon>Tetradontoidea</taxon>
        <taxon>Tetraodontidae</taxon>
        <taxon>Takifugu</taxon>
    </lineage>
</organism>
<evidence type="ECO:0000256" key="4">
    <source>
        <dbReference type="SAM" id="MobiDB-lite"/>
    </source>
</evidence>
<reference evidence="6" key="3">
    <citation type="submission" date="2025-09" db="UniProtKB">
        <authorList>
            <consortium name="Ensembl"/>
        </authorList>
    </citation>
    <scope>IDENTIFICATION</scope>
</reference>
<feature type="coiled-coil region" evidence="3">
    <location>
        <begin position="307"/>
        <end position="337"/>
    </location>
</feature>
<protein>
    <submittedName>
        <fullName evidence="6">Lebercilin LCA5</fullName>
    </submittedName>
</protein>
<feature type="compositionally biased region" description="Polar residues" evidence="4">
    <location>
        <begin position="22"/>
        <end position="32"/>
    </location>
</feature>
<dbReference type="AlphaFoldDB" id="A0A3B5K886"/>